<feature type="domain" description="ABC transporter" evidence="5">
    <location>
        <begin position="5"/>
        <end position="259"/>
    </location>
</feature>
<reference evidence="6" key="1">
    <citation type="journal article" date="2020" name="mSystems">
        <title>Genome- and Community-Level Interaction Insights into Carbon Utilization and Element Cycling Functions of Hydrothermarchaeota in Hydrothermal Sediment.</title>
        <authorList>
            <person name="Zhou Z."/>
            <person name="Liu Y."/>
            <person name="Xu W."/>
            <person name="Pan J."/>
            <person name="Luo Z.H."/>
            <person name="Li M."/>
        </authorList>
    </citation>
    <scope>NUCLEOTIDE SEQUENCE [LARGE SCALE GENOMIC DNA]</scope>
    <source>
        <strain evidence="6">SpSt-289</strain>
    </source>
</reference>
<proteinExistence type="predicted"/>
<dbReference type="InterPro" id="IPR027417">
    <property type="entry name" value="P-loop_NTPase"/>
</dbReference>
<dbReference type="Gene3D" id="3.40.50.300">
    <property type="entry name" value="P-loop containing nucleotide triphosphate hydrolases"/>
    <property type="match status" value="1"/>
</dbReference>
<evidence type="ECO:0000259" key="5">
    <source>
        <dbReference type="PROSITE" id="PS50893"/>
    </source>
</evidence>
<accession>A0A7C1FFG1</accession>
<dbReference type="PROSITE" id="PS50893">
    <property type="entry name" value="ABC_TRANSPORTER_2"/>
    <property type="match status" value="1"/>
</dbReference>
<dbReference type="GO" id="GO:0005524">
    <property type="term" value="F:ATP binding"/>
    <property type="evidence" value="ECO:0007669"/>
    <property type="project" value="UniProtKB-KW"/>
</dbReference>
<protein>
    <submittedName>
        <fullName evidence="6">ABC transporter ATP-binding protein</fullName>
    </submittedName>
</protein>
<sequence length="360" mass="39690">METVLQTFDLTIGYGTIGYGRTRRGSHVGIPRQTTVVAKGLNLHLRAGEMVCLLGPNGAGKSTLMRTLAGMQPPLEGRVEIAGQDVQTMAPAQLARLLAIVLTERIDAGNLSAFDLVTLGRHPYTDWMGRLRETDHAVVEKALKAVQAESLRWRPVNELSDGERQKVMIARALAQEPVVLLLDEPTAFLDLPRRVEIMAMLRELTRATRCAILLSTHDLDLALRSADRLWLLETGGIIHTGVPEELVLNGAFAAAFRSTGVEFDASQGVFRLQRPHCGTAIVYGEGLHAYWTMRALERLGFETCSSHVQSHNGHGVLEVHIVHHDGLYAWVISHGRERKVHTSLTDLIESLMQALSKEAK</sequence>
<keyword evidence="3 6" id="KW-0067">ATP-binding</keyword>
<dbReference type="AlphaFoldDB" id="A0A7C1FFG1"/>
<gene>
    <name evidence="6" type="ORF">ENQ20_02555</name>
</gene>
<keyword evidence="2" id="KW-0547">Nucleotide-binding</keyword>
<dbReference type="Pfam" id="PF00005">
    <property type="entry name" value="ABC_tran"/>
    <property type="match status" value="1"/>
</dbReference>
<dbReference type="InterPro" id="IPR003593">
    <property type="entry name" value="AAA+_ATPase"/>
</dbReference>
<dbReference type="PANTHER" id="PTHR42794">
    <property type="entry name" value="HEMIN IMPORT ATP-BINDING PROTEIN HMUV"/>
    <property type="match status" value="1"/>
</dbReference>
<comment type="caution">
    <text evidence="6">The sequence shown here is derived from an EMBL/GenBank/DDBJ whole genome shotgun (WGS) entry which is preliminary data.</text>
</comment>
<evidence type="ECO:0000256" key="1">
    <source>
        <dbReference type="ARBA" id="ARBA00022448"/>
    </source>
</evidence>
<dbReference type="SUPFAM" id="SSF52540">
    <property type="entry name" value="P-loop containing nucleoside triphosphate hydrolases"/>
    <property type="match status" value="1"/>
</dbReference>
<dbReference type="SMART" id="SM00382">
    <property type="entry name" value="AAA"/>
    <property type="match status" value="1"/>
</dbReference>
<organism evidence="6">
    <name type="scientific">Caldilinea aerophila</name>
    <dbReference type="NCBI Taxonomy" id="133453"/>
    <lineage>
        <taxon>Bacteria</taxon>
        <taxon>Bacillati</taxon>
        <taxon>Chloroflexota</taxon>
        <taxon>Caldilineae</taxon>
        <taxon>Caldilineales</taxon>
        <taxon>Caldilineaceae</taxon>
        <taxon>Caldilinea</taxon>
    </lineage>
</organism>
<dbReference type="FunFam" id="3.40.50.300:FF:000134">
    <property type="entry name" value="Iron-enterobactin ABC transporter ATP-binding protein"/>
    <property type="match status" value="1"/>
</dbReference>
<dbReference type="PANTHER" id="PTHR42794:SF1">
    <property type="entry name" value="HEMIN IMPORT ATP-BINDING PROTEIN HMUV"/>
    <property type="match status" value="1"/>
</dbReference>
<evidence type="ECO:0000256" key="4">
    <source>
        <dbReference type="ARBA" id="ARBA00022967"/>
    </source>
</evidence>
<dbReference type="CDD" id="cd03214">
    <property type="entry name" value="ABC_Iron-Siderophores_B12_Hemin"/>
    <property type="match status" value="1"/>
</dbReference>
<dbReference type="EMBL" id="DSMG01000036">
    <property type="protein sequence ID" value="HDX30356.1"/>
    <property type="molecule type" value="Genomic_DNA"/>
</dbReference>
<evidence type="ECO:0000256" key="3">
    <source>
        <dbReference type="ARBA" id="ARBA00022840"/>
    </source>
</evidence>
<name>A0A7C1FFG1_9CHLR</name>
<keyword evidence="1" id="KW-0813">Transport</keyword>
<evidence type="ECO:0000313" key="6">
    <source>
        <dbReference type="EMBL" id="HDX30356.1"/>
    </source>
</evidence>
<evidence type="ECO:0000256" key="2">
    <source>
        <dbReference type="ARBA" id="ARBA00022741"/>
    </source>
</evidence>
<dbReference type="GO" id="GO:0016887">
    <property type="term" value="F:ATP hydrolysis activity"/>
    <property type="evidence" value="ECO:0007669"/>
    <property type="project" value="InterPro"/>
</dbReference>
<dbReference type="InterPro" id="IPR003439">
    <property type="entry name" value="ABC_transporter-like_ATP-bd"/>
</dbReference>
<keyword evidence="4" id="KW-1278">Translocase</keyword>